<feature type="compositionally biased region" description="Polar residues" evidence="9">
    <location>
        <begin position="320"/>
        <end position="341"/>
    </location>
</feature>
<dbReference type="PROSITE" id="PS50016">
    <property type="entry name" value="ZF_PHD_2"/>
    <property type="match status" value="1"/>
</dbReference>
<feature type="compositionally biased region" description="Basic residues" evidence="9">
    <location>
        <begin position="569"/>
        <end position="589"/>
    </location>
</feature>
<feature type="region of interest" description="Disordered" evidence="9">
    <location>
        <begin position="225"/>
        <end position="364"/>
    </location>
</feature>
<gene>
    <name evidence="11" type="ORF">CYNAS_LOCUS20925</name>
</gene>
<evidence type="ECO:0000313" key="11">
    <source>
        <dbReference type="EMBL" id="CAJ0608942.1"/>
    </source>
</evidence>
<comment type="caution">
    <text evidence="11">The sequence shown here is derived from an EMBL/GenBank/DDBJ whole genome shotgun (WGS) entry which is preliminary data.</text>
</comment>
<keyword evidence="12" id="KW-1185">Reference proteome</keyword>
<dbReference type="GO" id="GO:0045944">
    <property type="term" value="P:positive regulation of transcription by RNA polymerase II"/>
    <property type="evidence" value="ECO:0007669"/>
    <property type="project" value="TreeGrafter"/>
</dbReference>
<organism evidence="11 12">
    <name type="scientific">Cylicocyclus nassatus</name>
    <name type="common">Nematode worm</name>
    <dbReference type="NCBI Taxonomy" id="53992"/>
    <lineage>
        <taxon>Eukaryota</taxon>
        <taxon>Metazoa</taxon>
        <taxon>Ecdysozoa</taxon>
        <taxon>Nematoda</taxon>
        <taxon>Chromadorea</taxon>
        <taxon>Rhabditida</taxon>
        <taxon>Rhabditina</taxon>
        <taxon>Rhabditomorpha</taxon>
        <taxon>Strongyloidea</taxon>
        <taxon>Strongylidae</taxon>
        <taxon>Cylicocyclus</taxon>
    </lineage>
</organism>
<evidence type="ECO:0000256" key="5">
    <source>
        <dbReference type="ARBA" id="ARBA00023015"/>
    </source>
</evidence>
<keyword evidence="7" id="KW-0539">Nucleus</keyword>
<keyword evidence="4" id="KW-0862">Zinc</keyword>
<dbReference type="PANTHER" id="PTHR46452">
    <property type="entry name" value="TRANSCRIPTION INITIATION FACTOR TFIID SUBUNIT 3"/>
    <property type="match status" value="1"/>
</dbReference>
<dbReference type="PROSITE" id="PS01359">
    <property type="entry name" value="ZF_PHD_1"/>
    <property type="match status" value="1"/>
</dbReference>
<keyword evidence="2" id="KW-0479">Metal-binding</keyword>
<evidence type="ECO:0000256" key="6">
    <source>
        <dbReference type="ARBA" id="ARBA00023163"/>
    </source>
</evidence>
<feature type="compositionally biased region" description="Basic and acidic residues" evidence="9">
    <location>
        <begin position="689"/>
        <end position="701"/>
    </location>
</feature>
<evidence type="ECO:0000256" key="8">
    <source>
        <dbReference type="PROSITE-ProRule" id="PRU00146"/>
    </source>
</evidence>
<evidence type="ECO:0000313" key="12">
    <source>
        <dbReference type="Proteomes" id="UP001176961"/>
    </source>
</evidence>
<dbReference type="Proteomes" id="UP001176961">
    <property type="component" value="Unassembled WGS sequence"/>
</dbReference>
<dbReference type="EMBL" id="CATQJL010000326">
    <property type="protein sequence ID" value="CAJ0608942.1"/>
    <property type="molecule type" value="Genomic_DNA"/>
</dbReference>
<feature type="compositionally biased region" description="Basic residues" evidence="9">
    <location>
        <begin position="550"/>
        <end position="559"/>
    </location>
</feature>
<comment type="subcellular location">
    <subcellularLocation>
        <location evidence="1">Nucleus</location>
    </subcellularLocation>
</comment>
<dbReference type="SUPFAM" id="SSF47113">
    <property type="entry name" value="Histone-fold"/>
    <property type="match status" value="1"/>
</dbReference>
<protein>
    <recommendedName>
        <fullName evidence="10">PHD-type domain-containing protein</fullName>
    </recommendedName>
</protein>
<feature type="compositionally biased region" description="Polar residues" evidence="9">
    <location>
        <begin position="1"/>
        <end position="14"/>
    </location>
</feature>
<feature type="compositionally biased region" description="Low complexity" evidence="9">
    <location>
        <begin position="278"/>
        <end position="289"/>
    </location>
</feature>
<dbReference type="InterPro" id="IPR006565">
    <property type="entry name" value="BTP"/>
</dbReference>
<accession>A0AA36HE17</accession>
<dbReference type="InterPro" id="IPR013083">
    <property type="entry name" value="Znf_RING/FYVE/PHD"/>
</dbReference>
<keyword evidence="5" id="KW-0805">Transcription regulation</keyword>
<feature type="domain" description="PHD-type" evidence="10">
    <location>
        <begin position="892"/>
        <end position="943"/>
    </location>
</feature>
<feature type="region of interest" description="Disordered" evidence="9">
    <location>
        <begin position="383"/>
        <end position="420"/>
    </location>
</feature>
<keyword evidence="6" id="KW-0804">Transcription</keyword>
<evidence type="ECO:0000256" key="2">
    <source>
        <dbReference type="ARBA" id="ARBA00022723"/>
    </source>
</evidence>
<dbReference type="AlphaFoldDB" id="A0AA36HE17"/>
<reference evidence="11" key="1">
    <citation type="submission" date="2023-07" db="EMBL/GenBank/DDBJ databases">
        <authorList>
            <consortium name="CYATHOMIX"/>
        </authorList>
    </citation>
    <scope>NUCLEOTIDE SEQUENCE</scope>
    <source>
        <strain evidence="11">N/A</strain>
    </source>
</reference>
<feature type="compositionally biased region" description="Basic and acidic residues" evidence="9">
    <location>
        <begin position="590"/>
        <end position="606"/>
    </location>
</feature>
<dbReference type="Pfam" id="PF00628">
    <property type="entry name" value="PHD"/>
    <property type="match status" value="1"/>
</dbReference>
<dbReference type="GO" id="GO:0046982">
    <property type="term" value="F:protein heterodimerization activity"/>
    <property type="evidence" value="ECO:0007669"/>
    <property type="project" value="InterPro"/>
</dbReference>
<feature type="compositionally biased region" description="Polar residues" evidence="9">
    <location>
        <begin position="675"/>
        <end position="688"/>
    </location>
</feature>
<dbReference type="GO" id="GO:0005669">
    <property type="term" value="C:transcription factor TFIID complex"/>
    <property type="evidence" value="ECO:0007669"/>
    <property type="project" value="TreeGrafter"/>
</dbReference>
<evidence type="ECO:0000256" key="4">
    <source>
        <dbReference type="ARBA" id="ARBA00022833"/>
    </source>
</evidence>
<dbReference type="Gene3D" id="3.30.40.10">
    <property type="entry name" value="Zinc/RING finger domain, C3HC4 (zinc finger)"/>
    <property type="match status" value="1"/>
</dbReference>
<feature type="compositionally biased region" description="Basic and acidic residues" evidence="9">
    <location>
        <begin position="713"/>
        <end position="836"/>
    </location>
</feature>
<evidence type="ECO:0000259" key="10">
    <source>
        <dbReference type="PROSITE" id="PS50016"/>
    </source>
</evidence>
<evidence type="ECO:0000256" key="9">
    <source>
        <dbReference type="SAM" id="MobiDB-lite"/>
    </source>
</evidence>
<keyword evidence="3 8" id="KW-0863">Zinc-finger</keyword>
<evidence type="ECO:0000256" key="7">
    <source>
        <dbReference type="ARBA" id="ARBA00023242"/>
    </source>
</evidence>
<dbReference type="PANTHER" id="PTHR46452:SF1">
    <property type="entry name" value="TRANSCRIPTION INITIATION FACTOR TFIID SUBUNIT 3"/>
    <property type="match status" value="1"/>
</dbReference>
<dbReference type="InterPro" id="IPR019786">
    <property type="entry name" value="Zinc_finger_PHD-type_CS"/>
</dbReference>
<dbReference type="GO" id="GO:0008270">
    <property type="term" value="F:zinc ion binding"/>
    <property type="evidence" value="ECO:0007669"/>
    <property type="project" value="UniProtKB-KW"/>
</dbReference>
<dbReference type="GO" id="GO:0002039">
    <property type="term" value="F:p53 binding"/>
    <property type="evidence" value="ECO:0007669"/>
    <property type="project" value="TreeGrafter"/>
</dbReference>
<dbReference type="InterPro" id="IPR011011">
    <property type="entry name" value="Znf_FYVE_PHD"/>
</dbReference>
<feature type="region of interest" description="Disordered" evidence="9">
    <location>
        <begin position="446"/>
        <end position="888"/>
    </location>
</feature>
<proteinExistence type="predicted"/>
<dbReference type="Pfam" id="PF07524">
    <property type="entry name" value="Bromo_TP"/>
    <property type="match status" value="1"/>
</dbReference>
<evidence type="ECO:0000256" key="1">
    <source>
        <dbReference type="ARBA" id="ARBA00004123"/>
    </source>
</evidence>
<feature type="region of interest" description="Disordered" evidence="9">
    <location>
        <begin position="1"/>
        <end position="21"/>
    </location>
</feature>
<sequence>MNISAGIDSHTNAMGSWPSPEEVARQGLRTATGHILENIGFSSVSGESLNVLTDVMRRFMVELWSRSKLFAEHACRTEITPDDMGLTFSRLKFSTVEMRDYLLQVGNVGQPRPMCQFPIPHPNARPLFAPQPSAKELEDRPAHIPPFYPAAHPEWTSDGADYLAVMKPSTSVEKKGGPADFPDFSKMDAKSLGLLRRCHEEPSFLDPSKDHSSATGIQSSANLSSLKLQQSSSSEMNVNTSALRKKGKGSNSHKDLHGVYPPSPVPSPIPTHFKRTEQSTSRSESPSSRLTVTLPRKQDQKPLKSTPVKVKKGSAADAETPNTSPMPKLETQNAAENTLTTPAAVASARNSPAPKTVPQRPVAEAETALALQSFLLAHVKEEVKKEKKQREKKGKQKEKRKQEEQEQLRKQEQEIQEQQRLAEAQRLEKERIEQLQAEEKARLHLLELTRDTATPPMREVPEASPKSLKIVISNPHSDSASSAFSPPPQTPQAASEVRLISSPTTDPHYDNDSDTIPFFDDAVPPVTDEPAVPLVTAFPSNIDMNEPAPQHHKKKKKKDKDKEKDRSKSPHKKDKKKDKEHKKKKKRREHEKSQEKEEGEREEKLVRSSLTTKESSHEPKFTLKIRIGDQTSTTETVAEPSPQLETVKIKFKNLPIEEPKKEEQKTVPPLKLGSLSAQKEANEQQSNHSEPKRKFYTKAELKAPPTLYPSFSSEKHSKEERKRKRREDEDRKREKEERKRREKEEKRRLEQEREEQERARRKELENEEREKEREREYEREREREREKERERERERELEQQKDREKEKERELAEQKEKELREKEEREREKLRREKEAQLPPPVTAFVKAEKKKDRKNKEKRRSKEEKKNQVEVNTPVPDDNSDEGDDDSSDVVWICPSCSVAWTEGATMVCCDMCDNWFHWHCVGLIVAPADDVPWFCQKCAGKKQNEKSGGIHQKSGHYFYRYIIFNDCKF</sequence>
<feature type="compositionally biased region" description="Basic residues" evidence="9">
    <location>
        <begin position="390"/>
        <end position="399"/>
    </location>
</feature>
<dbReference type="InterPro" id="IPR019787">
    <property type="entry name" value="Znf_PHD-finger"/>
</dbReference>
<dbReference type="SUPFAM" id="SSF57903">
    <property type="entry name" value="FYVE/PHD zinc finger"/>
    <property type="match status" value="1"/>
</dbReference>
<dbReference type="InterPro" id="IPR009072">
    <property type="entry name" value="Histone-fold"/>
</dbReference>
<feature type="compositionally biased region" description="Low complexity" evidence="9">
    <location>
        <begin position="473"/>
        <end position="484"/>
    </location>
</feature>
<dbReference type="SMART" id="SM00249">
    <property type="entry name" value="PHD"/>
    <property type="match status" value="1"/>
</dbReference>
<dbReference type="InterPro" id="IPR001965">
    <property type="entry name" value="Znf_PHD"/>
</dbReference>
<feature type="compositionally biased region" description="Acidic residues" evidence="9">
    <location>
        <begin position="879"/>
        <end position="888"/>
    </location>
</feature>
<name>A0AA36HE17_CYLNA</name>
<evidence type="ECO:0000256" key="3">
    <source>
        <dbReference type="ARBA" id="ARBA00022771"/>
    </source>
</evidence>
<dbReference type="Gene3D" id="1.10.20.10">
    <property type="entry name" value="Histone, subunit A"/>
    <property type="match status" value="1"/>
</dbReference>
<feature type="compositionally biased region" description="Basic and acidic residues" evidence="9">
    <location>
        <begin position="400"/>
        <end position="413"/>
    </location>
</feature>
<feature type="compositionally biased region" description="Low complexity" evidence="9">
    <location>
        <begin position="225"/>
        <end position="234"/>
    </location>
</feature>
<feature type="compositionally biased region" description="Basic and acidic residues" evidence="9">
    <location>
        <begin position="655"/>
        <end position="665"/>
    </location>
</feature>
<dbReference type="CDD" id="cd15522">
    <property type="entry name" value="PHD_TAF3"/>
    <property type="match status" value="1"/>
</dbReference>
<dbReference type="SMART" id="SM00576">
    <property type="entry name" value="BTP"/>
    <property type="match status" value="1"/>
</dbReference>